<dbReference type="InterPro" id="IPR029058">
    <property type="entry name" value="AB_hydrolase_fold"/>
</dbReference>
<proteinExistence type="inferred from homology"/>
<comment type="caution">
    <text evidence="5">The sequence shown here is derived from an EMBL/GenBank/DDBJ whole genome shotgun (WGS) entry which is preliminary data.</text>
</comment>
<dbReference type="AlphaFoldDB" id="A0A9W9FTA9"/>
<evidence type="ECO:0000256" key="3">
    <source>
        <dbReference type="ARBA" id="ARBA00022801"/>
    </source>
</evidence>
<dbReference type="SUPFAM" id="SSF53474">
    <property type="entry name" value="alpha/beta-Hydrolases"/>
    <property type="match status" value="1"/>
</dbReference>
<dbReference type="PANTHER" id="PTHR21661:SF35">
    <property type="entry name" value="EPOXIDE HYDROLASE"/>
    <property type="match status" value="1"/>
</dbReference>
<dbReference type="PANTHER" id="PTHR21661">
    <property type="entry name" value="EPOXIDE HYDROLASE 1-RELATED"/>
    <property type="match status" value="1"/>
</dbReference>
<keyword evidence="2" id="KW-0058">Aromatic hydrocarbons catabolism</keyword>
<name>A0A9W9FTA9_9EURO</name>
<reference evidence="5" key="2">
    <citation type="journal article" date="2023" name="IMA Fungus">
        <title>Comparative genomic study of the Penicillium genus elucidates a diverse pangenome and 15 lateral gene transfer events.</title>
        <authorList>
            <person name="Petersen C."/>
            <person name="Sorensen T."/>
            <person name="Nielsen M.R."/>
            <person name="Sondergaard T.E."/>
            <person name="Sorensen J.L."/>
            <person name="Fitzpatrick D.A."/>
            <person name="Frisvad J.C."/>
            <person name="Nielsen K.L."/>
        </authorList>
    </citation>
    <scope>NUCLEOTIDE SEQUENCE</scope>
    <source>
        <strain evidence="5">IBT 34128</strain>
    </source>
</reference>
<dbReference type="PRINTS" id="PR00412">
    <property type="entry name" value="EPOXHYDRLASE"/>
</dbReference>
<dbReference type="Gene3D" id="3.40.50.1820">
    <property type="entry name" value="alpha/beta hydrolase"/>
    <property type="match status" value="1"/>
</dbReference>
<protein>
    <recommendedName>
        <fullName evidence="4">Epoxide hydrolase N-terminal domain-containing protein</fullName>
    </recommendedName>
</protein>
<dbReference type="PIRSF" id="PIRSF001112">
    <property type="entry name" value="Epoxide_hydrolase"/>
    <property type="match status" value="1"/>
</dbReference>
<dbReference type="GO" id="GO:0017000">
    <property type="term" value="P:antibiotic biosynthetic process"/>
    <property type="evidence" value="ECO:0007669"/>
    <property type="project" value="UniProtKB-ARBA"/>
</dbReference>
<dbReference type="OrthoDB" id="7130006at2759"/>
<dbReference type="InterPro" id="IPR016292">
    <property type="entry name" value="Epoxide_hydrolase"/>
</dbReference>
<dbReference type="InterPro" id="IPR010497">
    <property type="entry name" value="Epoxide_hydro_N"/>
</dbReference>
<dbReference type="GeneID" id="81392569"/>
<gene>
    <name evidence="5" type="ORF">NUU61_002819</name>
</gene>
<evidence type="ECO:0000256" key="2">
    <source>
        <dbReference type="ARBA" id="ARBA00022797"/>
    </source>
</evidence>
<dbReference type="GO" id="GO:0004301">
    <property type="term" value="F:epoxide hydrolase activity"/>
    <property type="evidence" value="ECO:0007669"/>
    <property type="project" value="TreeGrafter"/>
</dbReference>
<dbReference type="Proteomes" id="UP001141434">
    <property type="component" value="Unassembled WGS sequence"/>
</dbReference>
<evidence type="ECO:0000256" key="1">
    <source>
        <dbReference type="ARBA" id="ARBA00010088"/>
    </source>
</evidence>
<dbReference type="GO" id="GO:0072330">
    <property type="term" value="P:monocarboxylic acid biosynthetic process"/>
    <property type="evidence" value="ECO:0007669"/>
    <property type="project" value="UniProtKB-ARBA"/>
</dbReference>
<evidence type="ECO:0000313" key="6">
    <source>
        <dbReference type="Proteomes" id="UP001141434"/>
    </source>
</evidence>
<sequence>MSTVNPFSIAVPDLKLHQLHQKLEQTTFPDELDAADWDMGVPLSEIQRLVTVWREKFDWRAQEKKLNQQLQQVSVRVPVAGFEDLDLHVVHHRSGNPRAIPLLFIHGWPGSFLEATKLIPLLTQENGKGPVFDVVVPSLPNFGFSQGVKKRGFGLAQYAEALHNVMITLGMSQLYPEHTQAIHLNFIPVIPPYPWRNPLRFLQSLLTVPFSAKDRGYIARSLHYLTRGNAYMKQQETRPQTLGYGLHDSPVALLAWIYDKLHSWTDKYPWTDEEILTWVSVYWFSTAGPMASTRIYYEASAPKDEGSGTTGDQGTQTNYISLVQVLGACAPQNVRFAVAQFREELVMWPLAWYRAIGNVVRETEFDCGGHFAAWEVPEMLAADVKKFLGKNGPAYGAVAGKEGY</sequence>
<keyword evidence="3" id="KW-0378">Hydrolase</keyword>
<feature type="domain" description="Epoxide hydrolase N-terminal" evidence="4">
    <location>
        <begin position="4"/>
        <end position="114"/>
    </location>
</feature>
<dbReference type="Pfam" id="PF06441">
    <property type="entry name" value="EHN"/>
    <property type="match status" value="1"/>
</dbReference>
<accession>A0A9W9FTA9</accession>
<dbReference type="GO" id="GO:0097176">
    <property type="term" value="P:epoxide metabolic process"/>
    <property type="evidence" value="ECO:0007669"/>
    <property type="project" value="TreeGrafter"/>
</dbReference>
<dbReference type="EMBL" id="JAPMSZ010000004">
    <property type="protein sequence ID" value="KAJ5105472.1"/>
    <property type="molecule type" value="Genomic_DNA"/>
</dbReference>
<dbReference type="RefSeq" id="XP_056514468.1">
    <property type="nucleotide sequence ID" value="XM_056653401.1"/>
</dbReference>
<comment type="similarity">
    <text evidence="1">Belongs to the peptidase S33 family.</text>
</comment>
<dbReference type="InterPro" id="IPR000639">
    <property type="entry name" value="Epox_hydrolase-like"/>
</dbReference>
<organism evidence="5 6">
    <name type="scientific">Penicillium alfredii</name>
    <dbReference type="NCBI Taxonomy" id="1506179"/>
    <lineage>
        <taxon>Eukaryota</taxon>
        <taxon>Fungi</taxon>
        <taxon>Dikarya</taxon>
        <taxon>Ascomycota</taxon>
        <taxon>Pezizomycotina</taxon>
        <taxon>Eurotiomycetes</taxon>
        <taxon>Eurotiomycetidae</taxon>
        <taxon>Eurotiales</taxon>
        <taxon>Aspergillaceae</taxon>
        <taxon>Penicillium</taxon>
    </lineage>
</organism>
<reference evidence="5" key="1">
    <citation type="submission" date="2022-11" db="EMBL/GenBank/DDBJ databases">
        <authorList>
            <person name="Petersen C."/>
        </authorList>
    </citation>
    <scope>NUCLEOTIDE SEQUENCE</scope>
    <source>
        <strain evidence="5">IBT 34128</strain>
    </source>
</reference>
<evidence type="ECO:0000313" key="5">
    <source>
        <dbReference type="EMBL" id="KAJ5105472.1"/>
    </source>
</evidence>
<evidence type="ECO:0000259" key="4">
    <source>
        <dbReference type="Pfam" id="PF06441"/>
    </source>
</evidence>
<keyword evidence="6" id="KW-1185">Reference proteome</keyword>